<dbReference type="AlphaFoldDB" id="A0A0F9S9P0"/>
<name>A0A0F9S9P0_9ZZZZ</name>
<evidence type="ECO:0000313" key="2">
    <source>
        <dbReference type="EMBL" id="KKN58982.1"/>
    </source>
</evidence>
<dbReference type="SUPFAM" id="SSF53756">
    <property type="entry name" value="UDP-Glycosyltransferase/glycogen phosphorylase"/>
    <property type="match status" value="1"/>
</dbReference>
<dbReference type="GO" id="GO:0016757">
    <property type="term" value="F:glycosyltransferase activity"/>
    <property type="evidence" value="ECO:0007669"/>
    <property type="project" value="InterPro"/>
</dbReference>
<sequence>MTKINILIVTTLETKGGAFKSLKNIVESLKDIKNFNIKILTQKIKNKYLKVFGIDSYLSSLKIIKEILKFKPNIIITQLEIAFPTVIIAKIKKIPIINIIRGTSEFCPKYVDIVDYGKSCSGLSSRKKCFKCIENWRSLRVLIGNKQKGWEYSLASSISNILYKIRYFICRFNLYLLNKFSVNLVASYLMLKCISNWVYFEKVRILNITPISRHYKDNKYINKENRLIFVMPTDDASYKGLDFILRLIKFIPKNYYVLIVGGEIPEYKREWKQDGLMLTGYIYSKERLNIFYQESTITLVPTFCNESFGRGIIESLENKTPVISSPQCGANQFFGQKDFLKVIPLKLDLWVRAIKDIIDNLPIIDDNDVSEIYKQFSLERSRNDFVKIIDEVLNISTFKLYDIFGNDLEDFIDLYEIPGKVSIWVEVDNNKDSKEVLMNGKNGK</sequence>
<evidence type="ECO:0000259" key="1">
    <source>
        <dbReference type="Pfam" id="PF00534"/>
    </source>
</evidence>
<dbReference type="EMBL" id="LAZR01000743">
    <property type="protein sequence ID" value="KKN58982.1"/>
    <property type="molecule type" value="Genomic_DNA"/>
</dbReference>
<protein>
    <recommendedName>
        <fullName evidence="1">Glycosyl transferase family 1 domain-containing protein</fullName>
    </recommendedName>
</protein>
<organism evidence="2">
    <name type="scientific">marine sediment metagenome</name>
    <dbReference type="NCBI Taxonomy" id="412755"/>
    <lineage>
        <taxon>unclassified sequences</taxon>
        <taxon>metagenomes</taxon>
        <taxon>ecological metagenomes</taxon>
    </lineage>
</organism>
<reference evidence="2" key="1">
    <citation type="journal article" date="2015" name="Nature">
        <title>Complex archaea that bridge the gap between prokaryotes and eukaryotes.</title>
        <authorList>
            <person name="Spang A."/>
            <person name="Saw J.H."/>
            <person name="Jorgensen S.L."/>
            <person name="Zaremba-Niedzwiedzka K."/>
            <person name="Martijn J."/>
            <person name="Lind A.E."/>
            <person name="van Eijk R."/>
            <person name="Schleper C."/>
            <person name="Guy L."/>
            <person name="Ettema T.J."/>
        </authorList>
    </citation>
    <scope>NUCLEOTIDE SEQUENCE</scope>
</reference>
<feature type="domain" description="Glycosyl transferase family 1" evidence="1">
    <location>
        <begin position="219"/>
        <end position="360"/>
    </location>
</feature>
<accession>A0A0F9S9P0</accession>
<dbReference type="InterPro" id="IPR001296">
    <property type="entry name" value="Glyco_trans_1"/>
</dbReference>
<gene>
    <name evidence="2" type="ORF">LCGC14_0546570</name>
</gene>
<proteinExistence type="predicted"/>
<dbReference type="Gene3D" id="3.40.50.2000">
    <property type="entry name" value="Glycogen Phosphorylase B"/>
    <property type="match status" value="1"/>
</dbReference>
<comment type="caution">
    <text evidence="2">The sequence shown here is derived from an EMBL/GenBank/DDBJ whole genome shotgun (WGS) entry which is preliminary data.</text>
</comment>
<dbReference type="Pfam" id="PF00534">
    <property type="entry name" value="Glycos_transf_1"/>
    <property type="match status" value="1"/>
</dbReference>